<sequence>MEIWIKAEVKKVKKEELDKVKKLLDDIRQENSANNLPANYADFQAGIIENLPDDHTPPENYRKSKIIALYQDYLSDIFGEREITGAEAGQIYNNGWDAAEIDIEKFKNGASLSLTDQQILEYLKLCSSSGNGSFLMFIPPQEAPTINTYTSAGQTDRDLDALTIDREELDKVNAIIKQINDAKSLGDLPDETDINTMKYEEKQVPTAKNYAAIKNQIKDKKAQLDQDAADLTAQNKFSNLKGNNIKVEQNRLISLINEAKVKPDITEIEAELNKKPVVSSSELKNSDYQIEMINLVRDDSQRAAQKQETIKEISQIRENKLEKVRQIITQAQNIFNKDAATKKELEQVINDLKTLANAPQDSAEQIIWTEKETENKKLLVDLEAKLSTNFPPEPEKEGSNEKPEIPAPLTPQEEAEKYGADFANLKPTQQEGRKKIVEN</sequence>
<keyword evidence="2" id="KW-1185">Reference proteome</keyword>
<gene>
    <name evidence="1" type="ORF">SPELUC_LOCUS10793</name>
</gene>
<accession>A0ACA9P4U9</accession>
<evidence type="ECO:0000313" key="1">
    <source>
        <dbReference type="EMBL" id="CAG8691784.1"/>
    </source>
</evidence>
<organism evidence="1 2">
    <name type="scientific">Cetraspora pellucida</name>
    <dbReference type="NCBI Taxonomy" id="1433469"/>
    <lineage>
        <taxon>Eukaryota</taxon>
        <taxon>Fungi</taxon>
        <taxon>Fungi incertae sedis</taxon>
        <taxon>Mucoromycota</taxon>
        <taxon>Glomeromycotina</taxon>
        <taxon>Glomeromycetes</taxon>
        <taxon>Diversisporales</taxon>
        <taxon>Gigasporaceae</taxon>
        <taxon>Cetraspora</taxon>
    </lineage>
</organism>
<protein>
    <submittedName>
        <fullName evidence="1">14255_t:CDS:1</fullName>
    </submittedName>
</protein>
<dbReference type="EMBL" id="CAJVPW010021063">
    <property type="protein sequence ID" value="CAG8691784.1"/>
    <property type="molecule type" value="Genomic_DNA"/>
</dbReference>
<evidence type="ECO:0000313" key="2">
    <source>
        <dbReference type="Proteomes" id="UP000789366"/>
    </source>
</evidence>
<comment type="caution">
    <text evidence="1">The sequence shown here is derived from an EMBL/GenBank/DDBJ whole genome shotgun (WGS) entry which is preliminary data.</text>
</comment>
<dbReference type="Proteomes" id="UP000789366">
    <property type="component" value="Unassembled WGS sequence"/>
</dbReference>
<proteinExistence type="predicted"/>
<name>A0ACA9P4U9_9GLOM</name>
<reference evidence="1" key="1">
    <citation type="submission" date="2021-06" db="EMBL/GenBank/DDBJ databases">
        <authorList>
            <person name="Kallberg Y."/>
            <person name="Tangrot J."/>
            <person name="Rosling A."/>
        </authorList>
    </citation>
    <scope>NUCLEOTIDE SEQUENCE</scope>
    <source>
        <strain evidence="1">28 12/20/2015</strain>
    </source>
</reference>